<protein>
    <submittedName>
        <fullName evidence="2">Uncharacterized protein</fullName>
    </submittedName>
</protein>
<dbReference type="EMBL" id="OX465086">
    <property type="protein sequence ID" value="CAI9260094.1"/>
    <property type="molecule type" value="Genomic_DNA"/>
</dbReference>
<name>A0AA35V1I8_LACSI</name>
<accession>A0AA35V1I8</accession>
<dbReference type="Proteomes" id="UP001177003">
    <property type="component" value="Chromosome 0"/>
</dbReference>
<gene>
    <name evidence="2" type="ORF">LSALG_LOCUS944</name>
</gene>
<evidence type="ECO:0000256" key="1">
    <source>
        <dbReference type="SAM" id="MobiDB-lite"/>
    </source>
</evidence>
<keyword evidence="3" id="KW-1185">Reference proteome</keyword>
<proteinExistence type="predicted"/>
<dbReference type="AlphaFoldDB" id="A0AA35V1I8"/>
<evidence type="ECO:0000313" key="2">
    <source>
        <dbReference type="EMBL" id="CAI9260094.1"/>
    </source>
</evidence>
<evidence type="ECO:0000313" key="3">
    <source>
        <dbReference type="Proteomes" id="UP001177003"/>
    </source>
</evidence>
<organism evidence="2 3">
    <name type="scientific">Lactuca saligna</name>
    <name type="common">Willowleaf lettuce</name>
    <dbReference type="NCBI Taxonomy" id="75948"/>
    <lineage>
        <taxon>Eukaryota</taxon>
        <taxon>Viridiplantae</taxon>
        <taxon>Streptophyta</taxon>
        <taxon>Embryophyta</taxon>
        <taxon>Tracheophyta</taxon>
        <taxon>Spermatophyta</taxon>
        <taxon>Magnoliopsida</taxon>
        <taxon>eudicotyledons</taxon>
        <taxon>Gunneridae</taxon>
        <taxon>Pentapetalae</taxon>
        <taxon>asterids</taxon>
        <taxon>campanulids</taxon>
        <taxon>Asterales</taxon>
        <taxon>Asteraceae</taxon>
        <taxon>Cichorioideae</taxon>
        <taxon>Cichorieae</taxon>
        <taxon>Lactucinae</taxon>
        <taxon>Lactuca</taxon>
    </lineage>
</organism>
<sequence length="106" mass="12154">MRMAMEYFELSRKGAALMDILAEMPKFLEREEANHFAELMLWCPGFCRTKGKIDNREEFEVGPDPDAVLAFTEPIKDIPIKRRGLPPKTPLPKDQEPVKDIPIPSI</sequence>
<feature type="region of interest" description="Disordered" evidence="1">
    <location>
        <begin position="80"/>
        <end position="106"/>
    </location>
</feature>
<reference evidence="2" key="1">
    <citation type="submission" date="2023-04" db="EMBL/GenBank/DDBJ databases">
        <authorList>
            <person name="Vijverberg K."/>
            <person name="Xiong W."/>
            <person name="Schranz E."/>
        </authorList>
    </citation>
    <scope>NUCLEOTIDE SEQUENCE</scope>
</reference>